<evidence type="ECO:0000313" key="3">
    <source>
        <dbReference type="Proteomes" id="UP001219525"/>
    </source>
</evidence>
<sequence length="348" mass="38668">MNLARTSFRILSGPPTRRLHRAPISLQKKKAAAVTNDVFDDEDQWGTVEDLFPSAPVAKSSPSLTSRHVVASTAVPSSHAPAPLEKAKDRRLSPGHRRHKFTALVRFVEPRIGRNPTKRTPLVRRTVFPQLIQLASMPEHLRTISELMVTWKEGRLGTQGKARFGPDGQPKGAHPFDEPTSELFARRCDELGVPEHALAVFGAFRTHALPLTLPAARRLLRSLSAAGRPFADVVTAAALFDVHQLPPPHEDLPSCALLLGACLRHLETAEGAQRKETQALAAELIKALEKRLADAAPMPGSRDVLDKTIRQWLKSVMREVNKFLQQQEQPRGWLETWMIRSRFLPSSS</sequence>
<dbReference type="AlphaFoldDB" id="A0AAD6YQI7"/>
<evidence type="ECO:0000256" key="1">
    <source>
        <dbReference type="SAM" id="MobiDB-lite"/>
    </source>
</evidence>
<keyword evidence="3" id="KW-1185">Reference proteome</keyword>
<reference evidence="2" key="1">
    <citation type="submission" date="2023-03" db="EMBL/GenBank/DDBJ databases">
        <title>Massive genome expansion in bonnet fungi (Mycena s.s.) driven by repeated elements and novel gene families across ecological guilds.</title>
        <authorList>
            <consortium name="Lawrence Berkeley National Laboratory"/>
            <person name="Harder C.B."/>
            <person name="Miyauchi S."/>
            <person name="Viragh M."/>
            <person name="Kuo A."/>
            <person name="Thoen E."/>
            <person name="Andreopoulos B."/>
            <person name="Lu D."/>
            <person name="Skrede I."/>
            <person name="Drula E."/>
            <person name="Henrissat B."/>
            <person name="Morin E."/>
            <person name="Kohler A."/>
            <person name="Barry K."/>
            <person name="LaButti K."/>
            <person name="Morin E."/>
            <person name="Salamov A."/>
            <person name="Lipzen A."/>
            <person name="Mereny Z."/>
            <person name="Hegedus B."/>
            <person name="Baldrian P."/>
            <person name="Stursova M."/>
            <person name="Weitz H."/>
            <person name="Taylor A."/>
            <person name="Grigoriev I.V."/>
            <person name="Nagy L.G."/>
            <person name="Martin F."/>
            <person name="Kauserud H."/>
        </authorList>
    </citation>
    <scope>NUCLEOTIDE SEQUENCE</scope>
    <source>
        <strain evidence="2">9144</strain>
    </source>
</reference>
<dbReference type="Proteomes" id="UP001219525">
    <property type="component" value="Unassembled WGS sequence"/>
</dbReference>
<evidence type="ECO:0000313" key="2">
    <source>
        <dbReference type="EMBL" id="KAJ7226669.1"/>
    </source>
</evidence>
<proteinExistence type="predicted"/>
<gene>
    <name evidence="2" type="ORF">GGX14DRAFT_626671</name>
</gene>
<dbReference type="EMBL" id="JARJCW010000003">
    <property type="protein sequence ID" value="KAJ7226669.1"/>
    <property type="molecule type" value="Genomic_DNA"/>
</dbReference>
<feature type="region of interest" description="Disordered" evidence="1">
    <location>
        <begin position="72"/>
        <end position="94"/>
    </location>
</feature>
<accession>A0AAD6YQI7</accession>
<name>A0AAD6YQI7_9AGAR</name>
<protein>
    <submittedName>
        <fullName evidence="2">Uncharacterized protein</fullName>
    </submittedName>
</protein>
<organism evidence="2 3">
    <name type="scientific">Mycena pura</name>
    <dbReference type="NCBI Taxonomy" id="153505"/>
    <lineage>
        <taxon>Eukaryota</taxon>
        <taxon>Fungi</taxon>
        <taxon>Dikarya</taxon>
        <taxon>Basidiomycota</taxon>
        <taxon>Agaricomycotina</taxon>
        <taxon>Agaricomycetes</taxon>
        <taxon>Agaricomycetidae</taxon>
        <taxon>Agaricales</taxon>
        <taxon>Marasmiineae</taxon>
        <taxon>Mycenaceae</taxon>
        <taxon>Mycena</taxon>
    </lineage>
</organism>
<comment type="caution">
    <text evidence="2">The sequence shown here is derived from an EMBL/GenBank/DDBJ whole genome shotgun (WGS) entry which is preliminary data.</text>
</comment>